<evidence type="ECO:0000256" key="2">
    <source>
        <dbReference type="SAM" id="SignalP"/>
    </source>
</evidence>
<feature type="compositionally biased region" description="Basic and acidic residues" evidence="1">
    <location>
        <begin position="297"/>
        <end position="308"/>
    </location>
</feature>
<feature type="chain" id="PRO_5018613936" evidence="2">
    <location>
        <begin position="20"/>
        <end position="837"/>
    </location>
</feature>
<feature type="compositionally biased region" description="Basic and acidic residues" evidence="1">
    <location>
        <begin position="809"/>
        <end position="819"/>
    </location>
</feature>
<proteinExistence type="predicted"/>
<dbReference type="InterPro" id="IPR039884">
    <property type="entry name" value="R3HC1/R3HCL"/>
</dbReference>
<dbReference type="STRING" id="6689.A0A3R7P5Y1"/>
<feature type="compositionally biased region" description="Basic and acidic residues" evidence="1">
    <location>
        <begin position="330"/>
        <end position="341"/>
    </location>
</feature>
<dbReference type="Proteomes" id="UP000283509">
    <property type="component" value="Unassembled WGS sequence"/>
</dbReference>
<keyword evidence="2" id="KW-0732">Signal</keyword>
<evidence type="ECO:0000313" key="3">
    <source>
        <dbReference type="EMBL" id="ROT62099.1"/>
    </source>
</evidence>
<feature type="signal peptide" evidence="2">
    <location>
        <begin position="1"/>
        <end position="19"/>
    </location>
</feature>
<accession>A0A3R7P5Y1</accession>
<feature type="compositionally biased region" description="Basic residues" evidence="1">
    <location>
        <begin position="317"/>
        <end position="329"/>
    </location>
</feature>
<reference evidence="3 4" key="1">
    <citation type="submission" date="2018-04" db="EMBL/GenBank/DDBJ databases">
        <authorList>
            <person name="Zhang X."/>
            <person name="Yuan J."/>
            <person name="Li F."/>
            <person name="Xiang J."/>
        </authorList>
    </citation>
    <scope>NUCLEOTIDE SEQUENCE [LARGE SCALE GENOMIC DNA]</scope>
    <source>
        <tissue evidence="3">Muscle</tissue>
    </source>
</reference>
<dbReference type="OrthoDB" id="5418203at2759"/>
<comment type="caution">
    <text evidence="3">The sequence shown here is derived from an EMBL/GenBank/DDBJ whole genome shotgun (WGS) entry which is preliminary data.</text>
</comment>
<feature type="region of interest" description="Disordered" evidence="1">
    <location>
        <begin position="395"/>
        <end position="475"/>
    </location>
</feature>
<evidence type="ECO:0000313" key="4">
    <source>
        <dbReference type="Proteomes" id="UP000283509"/>
    </source>
</evidence>
<sequence length="837" mass="93041">MGTWLRVAAACLGTCTGHATKLTLCTCLPGGRDRELDVSFRGARLFLNSRREILAQSRSAEAPSASGKAASSNAAHDHHRMPVTMTSDDYSGSNSRPRGKACAQIYRPPPARSTRQRTDSESSYVMGDHQSGKAGRGRRPDQMLYVPRGRRNIDSGSVRGTPTPMQDYEQSQRAPSPTFSICSVVSEYSGRNRYSKHDSRHGSQLSIYDGDFDRIKSKPPLSKGEFSRESTPGNGRQKGGNRFNSQTLQLIERCLNQDSEPRLSDNRNWDSDSVHSSPAKNNRGGRGRNQKSPTPTRDIHSVHSKENVIHPVEPNSRTRKGRRNRRRNSRSREPSAEKYNDSRGSPGCNSKNGDPYNSPHSERGFGSCERVFYNSNFNSPGERYDRGYDNYDRYSSINNSRASSRNSSRERTPQHASYHTNWRGASSPSSPAKGYQNRNSPGKPPSGRLDQSYHDEPSYSSMETVDQGPSLLNGGSAEHRLENIKENPSFDSSYSSEQNTQMNRVEEMHVCEDISQGSACDTSSNGEVIEANQTTLPSDPAETDSSNGQPLHIVDNQSNAVSDELSSTAAGSSGKVYFDLGDEAEDPPEALAREAVAMENDTQNGIQAEAKEEASEQEKEEKKNLKKFSFNWADEVEDSWDTLYDDSGECLDPEIKRQLSDSIGKVKLVKPTNDYYDYQPKEPQINEDEYAHVIEIYDFPVSFKTQDLMMIFSPYQNNGFDIKWVDDTHALGIFATALIAKEALSIDHPFLKARSLSLATETSRSKAMRITEALLPYKPRPATSAALARRLVSGALGLKVNVPHEVREAERQKLKDAKAQKKLAAKQRSDAWEGTLT</sequence>
<feature type="region of interest" description="Disordered" evidence="1">
    <location>
        <begin position="193"/>
        <end position="242"/>
    </location>
</feature>
<feature type="region of interest" description="Disordered" evidence="1">
    <location>
        <begin position="809"/>
        <end position="837"/>
    </location>
</feature>
<feature type="region of interest" description="Disordered" evidence="1">
    <location>
        <begin position="57"/>
        <end position="176"/>
    </location>
</feature>
<organism evidence="3 4">
    <name type="scientific">Penaeus vannamei</name>
    <name type="common">Whiteleg shrimp</name>
    <name type="synonym">Litopenaeus vannamei</name>
    <dbReference type="NCBI Taxonomy" id="6689"/>
    <lineage>
        <taxon>Eukaryota</taxon>
        <taxon>Metazoa</taxon>
        <taxon>Ecdysozoa</taxon>
        <taxon>Arthropoda</taxon>
        <taxon>Crustacea</taxon>
        <taxon>Multicrustacea</taxon>
        <taxon>Malacostraca</taxon>
        <taxon>Eumalacostraca</taxon>
        <taxon>Eucarida</taxon>
        <taxon>Decapoda</taxon>
        <taxon>Dendrobranchiata</taxon>
        <taxon>Penaeoidea</taxon>
        <taxon>Penaeidae</taxon>
        <taxon>Penaeus</taxon>
    </lineage>
</organism>
<feature type="compositionally biased region" description="Polar residues" evidence="1">
    <location>
        <begin position="414"/>
        <end position="440"/>
    </location>
</feature>
<dbReference type="Gene3D" id="3.30.70.330">
    <property type="match status" value="1"/>
</dbReference>
<dbReference type="InterPro" id="IPR012677">
    <property type="entry name" value="Nucleotide-bd_a/b_plait_sf"/>
</dbReference>
<feature type="compositionally biased region" description="Low complexity" evidence="1">
    <location>
        <begin position="395"/>
        <end position="406"/>
    </location>
</feature>
<dbReference type="PANTHER" id="PTHR21678:SF0">
    <property type="entry name" value="C3H1-TYPE DOMAIN-CONTAINING PROTEIN"/>
    <property type="match status" value="1"/>
</dbReference>
<evidence type="ECO:0000256" key="1">
    <source>
        <dbReference type="SAM" id="MobiDB-lite"/>
    </source>
</evidence>
<gene>
    <name evidence="3" type="ORF">C7M84_020074</name>
</gene>
<feature type="compositionally biased region" description="Polar residues" evidence="1">
    <location>
        <begin position="154"/>
        <end position="176"/>
    </location>
</feature>
<dbReference type="PANTHER" id="PTHR21678">
    <property type="entry name" value="GROWTH INHIBITION AND DIFFERENTIATION RELATED PROTEIN 88"/>
    <property type="match status" value="1"/>
</dbReference>
<protein>
    <submittedName>
        <fullName evidence="3">Putative coiled-coil domain-containing protein R3HCC1L isoform X2</fullName>
    </submittedName>
</protein>
<feature type="compositionally biased region" description="Basic and acidic residues" evidence="1">
    <location>
        <begin position="259"/>
        <end position="273"/>
    </location>
</feature>
<keyword evidence="4" id="KW-1185">Reference proteome</keyword>
<dbReference type="EMBL" id="QCYY01003831">
    <property type="protein sequence ID" value="ROT62099.1"/>
    <property type="molecule type" value="Genomic_DNA"/>
</dbReference>
<reference evidence="3 4" key="2">
    <citation type="submission" date="2019-01" db="EMBL/GenBank/DDBJ databases">
        <title>The decoding of complex shrimp genome reveals the adaptation for benthos swimmer, frequently molting mechanism and breeding impact on genome.</title>
        <authorList>
            <person name="Sun Y."/>
            <person name="Gao Y."/>
            <person name="Yu Y."/>
        </authorList>
    </citation>
    <scope>NUCLEOTIDE SEQUENCE [LARGE SCALE GENOMIC DNA]</scope>
    <source>
        <tissue evidence="3">Muscle</tissue>
    </source>
</reference>
<feature type="compositionally biased region" description="Low complexity" evidence="1">
    <location>
        <begin position="59"/>
        <end position="74"/>
    </location>
</feature>
<feature type="region of interest" description="Disordered" evidence="1">
    <location>
        <begin position="258"/>
        <end position="362"/>
    </location>
</feature>
<name>A0A3R7P5Y1_PENVA</name>
<feature type="compositionally biased region" description="Polar residues" evidence="1">
    <location>
        <begin position="84"/>
        <end position="96"/>
    </location>
</feature>
<dbReference type="AlphaFoldDB" id="A0A3R7P5Y1"/>